<keyword evidence="3" id="KW-1185">Reference proteome</keyword>
<protein>
    <recommendedName>
        <fullName evidence="4">TraX protein</fullName>
    </recommendedName>
</protein>
<feature type="transmembrane region" description="Helical" evidence="1">
    <location>
        <begin position="245"/>
        <end position="264"/>
    </location>
</feature>
<comment type="caution">
    <text evidence="2">The sequence shown here is derived from an EMBL/GenBank/DDBJ whole genome shotgun (WGS) entry which is preliminary data.</text>
</comment>
<feature type="transmembrane region" description="Helical" evidence="1">
    <location>
        <begin position="116"/>
        <end position="141"/>
    </location>
</feature>
<name>A0ABV2MAZ1_9FIRM</name>
<feature type="transmembrane region" description="Helical" evidence="1">
    <location>
        <begin position="161"/>
        <end position="182"/>
    </location>
</feature>
<sequence>MTIFNLKIIALICMILDHIAEYFSGTVPMELRWIGRISAPIFIFCVIEGVIHTSNLKKYLFRLYIGSALMGIGSIILNLLFKKASVPITNNVFSTLFLIAMLITGFEYAKPIKQKIFFALTFTIMQIAILIFEFFIVTYFFNNEPALVQTAYYCGIGGVLPNIIFCDGSFLWIILGILMYCFREKRVKFIIMYIFFSGIQAVFTISYGINIQNFLFINYQWMMLAALPFMLLYNGKRGKNVKNFFYVFYPLHIWAIFILSNMIAI</sequence>
<keyword evidence="1" id="KW-1133">Transmembrane helix</keyword>
<dbReference type="RefSeq" id="WP_257465801.1">
    <property type="nucleotide sequence ID" value="NZ_JANJZT010000064.1"/>
</dbReference>
<feature type="transmembrane region" description="Helical" evidence="1">
    <location>
        <begin position="189"/>
        <end position="209"/>
    </location>
</feature>
<organism evidence="2 3">
    <name type="scientific">Blautia caecimuris</name>
    <dbReference type="NCBI Taxonomy" id="1796615"/>
    <lineage>
        <taxon>Bacteria</taxon>
        <taxon>Bacillati</taxon>
        <taxon>Bacillota</taxon>
        <taxon>Clostridia</taxon>
        <taxon>Lachnospirales</taxon>
        <taxon>Lachnospiraceae</taxon>
        <taxon>Blautia</taxon>
    </lineage>
</organism>
<evidence type="ECO:0000313" key="2">
    <source>
        <dbReference type="EMBL" id="MET3752563.1"/>
    </source>
</evidence>
<accession>A0ABV2MAZ1</accession>
<feature type="transmembrane region" description="Helical" evidence="1">
    <location>
        <begin position="33"/>
        <end position="51"/>
    </location>
</feature>
<keyword evidence="1" id="KW-0812">Transmembrane</keyword>
<reference evidence="2 3" key="1">
    <citation type="submission" date="2024-06" db="EMBL/GenBank/DDBJ databases">
        <title>Genomic Encyclopedia of Type Strains, Phase IV (KMG-IV): sequencing the most valuable type-strain genomes for metagenomic binning, comparative biology and taxonomic classification.</title>
        <authorList>
            <person name="Goeker M."/>
        </authorList>
    </citation>
    <scope>NUCLEOTIDE SEQUENCE [LARGE SCALE GENOMIC DNA]</scope>
    <source>
        <strain evidence="2 3">DSM 29492</strain>
    </source>
</reference>
<dbReference type="Pfam" id="PF05857">
    <property type="entry name" value="TraX"/>
    <property type="match status" value="2"/>
</dbReference>
<dbReference type="EMBL" id="JBEPMJ010000064">
    <property type="protein sequence ID" value="MET3752563.1"/>
    <property type="molecule type" value="Genomic_DNA"/>
</dbReference>
<evidence type="ECO:0008006" key="4">
    <source>
        <dbReference type="Google" id="ProtNLM"/>
    </source>
</evidence>
<gene>
    <name evidence="2" type="ORF">ABID24_003837</name>
</gene>
<feature type="transmembrane region" description="Helical" evidence="1">
    <location>
        <begin position="215"/>
        <end position="233"/>
    </location>
</feature>
<feature type="transmembrane region" description="Helical" evidence="1">
    <location>
        <begin position="92"/>
        <end position="109"/>
    </location>
</feature>
<dbReference type="InterPro" id="IPR008875">
    <property type="entry name" value="TraX"/>
</dbReference>
<keyword evidence="1" id="KW-0472">Membrane</keyword>
<evidence type="ECO:0000313" key="3">
    <source>
        <dbReference type="Proteomes" id="UP001549106"/>
    </source>
</evidence>
<proteinExistence type="predicted"/>
<evidence type="ECO:0000256" key="1">
    <source>
        <dbReference type="SAM" id="Phobius"/>
    </source>
</evidence>
<dbReference type="Proteomes" id="UP001549106">
    <property type="component" value="Unassembled WGS sequence"/>
</dbReference>
<feature type="transmembrane region" description="Helical" evidence="1">
    <location>
        <begin position="63"/>
        <end position="80"/>
    </location>
</feature>